<protein>
    <submittedName>
        <fullName evidence="4">Amidohydrolase</fullName>
    </submittedName>
</protein>
<dbReference type="Proteomes" id="UP000744769">
    <property type="component" value="Unassembled WGS sequence"/>
</dbReference>
<feature type="binding site" evidence="2">
    <location>
        <position position="126"/>
    </location>
    <ligand>
        <name>Mn(2+)</name>
        <dbReference type="ChEBI" id="CHEBI:29035"/>
        <label>2</label>
    </ligand>
</feature>
<name>A0A967EHY1_9MICO</name>
<feature type="binding site" evidence="2">
    <location>
        <position position="154"/>
    </location>
    <ligand>
        <name>Mn(2+)</name>
        <dbReference type="ChEBI" id="CHEBI:29035"/>
        <label>2</label>
    </ligand>
</feature>
<evidence type="ECO:0000256" key="2">
    <source>
        <dbReference type="PIRSR" id="PIRSR005962-1"/>
    </source>
</evidence>
<dbReference type="PANTHER" id="PTHR11014:SF63">
    <property type="entry name" value="METALLOPEPTIDASE, PUTATIVE (AFU_ORTHOLOGUE AFUA_6G09600)-RELATED"/>
    <property type="match status" value="1"/>
</dbReference>
<dbReference type="AlphaFoldDB" id="A0A967EHY1"/>
<evidence type="ECO:0000313" key="4">
    <source>
        <dbReference type="EMBL" id="NHN57378.1"/>
    </source>
</evidence>
<dbReference type="FunFam" id="3.30.70.360:FF:000001">
    <property type="entry name" value="N-acetyldiaminopimelate deacetylase"/>
    <property type="match status" value="1"/>
</dbReference>
<evidence type="ECO:0000259" key="3">
    <source>
        <dbReference type="Pfam" id="PF07687"/>
    </source>
</evidence>
<organism evidence="4 5">
    <name type="scientific">Metallococcus carri</name>
    <dbReference type="NCBI Taxonomy" id="1656884"/>
    <lineage>
        <taxon>Bacteria</taxon>
        <taxon>Bacillati</taxon>
        <taxon>Actinomycetota</taxon>
        <taxon>Actinomycetes</taxon>
        <taxon>Micrococcales</taxon>
        <taxon>Dermacoccaceae</taxon>
        <taxon>Metallococcus</taxon>
    </lineage>
</organism>
<sequence>MNVVDFRHRLHRRPEIGLDLPHTQRAVLEAIDGLGLEVSCSTEISSVVAVLRGGNDGPAVLLRGDMDALPVTELADVPYRSEVDGVMHACGHDMHTAMLVGAAHRLAAQRDQLYGDVIFCFQPGEEGHGGARKMLADGLLDAAGSPPIAAYALHVFGDVVGHGVVATRPGPVMGGSDGLTVTVIGTGGHASVPHLAADPIPTASEMVLATQSFVARGCDPFEPVVVTIGSFHAGSQRNVIPRTATLELSIRTFSDASRKSVMKRLRGLYEGIARAHGVEVAIEHTPVHPPTINASRESQFVEATVRDLFGADRFELMAHPLAASEDFSYVLNAVPGAFILLGAAPADAPLPSPSNHSGDVIFADDVLDDGVELLAELAKRRLRA</sequence>
<dbReference type="Gene3D" id="3.30.70.360">
    <property type="match status" value="1"/>
</dbReference>
<dbReference type="EMBL" id="JAAOIV010000015">
    <property type="protein sequence ID" value="NHN57378.1"/>
    <property type="molecule type" value="Genomic_DNA"/>
</dbReference>
<dbReference type="InterPro" id="IPR002933">
    <property type="entry name" value="Peptidase_M20"/>
</dbReference>
<comment type="caution">
    <text evidence="4">The sequence shown here is derived from an EMBL/GenBank/DDBJ whole genome shotgun (WGS) entry which is preliminary data.</text>
</comment>
<dbReference type="Pfam" id="PF01546">
    <property type="entry name" value="Peptidase_M20"/>
    <property type="match status" value="1"/>
</dbReference>
<evidence type="ECO:0000256" key="1">
    <source>
        <dbReference type="ARBA" id="ARBA00022801"/>
    </source>
</evidence>
<dbReference type="Pfam" id="PF07687">
    <property type="entry name" value="M20_dimer"/>
    <property type="match status" value="1"/>
</dbReference>
<feature type="binding site" evidence="2">
    <location>
        <position position="90"/>
    </location>
    <ligand>
        <name>Mn(2+)</name>
        <dbReference type="ChEBI" id="CHEBI:29035"/>
        <label>2</label>
    </ligand>
</feature>
<dbReference type="PANTHER" id="PTHR11014">
    <property type="entry name" value="PEPTIDASE M20 FAMILY MEMBER"/>
    <property type="match status" value="1"/>
</dbReference>
<keyword evidence="2" id="KW-0479">Metal-binding</keyword>
<dbReference type="Gene3D" id="3.40.630.10">
    <property type="entry name" value="Zn peptidases"/>
    <property type="match status" value="1"/>
</dbReference>
<dbReference type="GO" id="GO:0046872">
    <property type="term" value="F:metal ion binding"/>
    <property type="evidence" value="ECO:0007669"/>
    <property type="project" value="UniProtKB-KW"/>
</dbReference>
<dbReference type="RefSeq" id="WP_166198642.1">
    <property type="nucleotide sequence ID" value="NZ_JAAOIV010000015.1"/>
</dbReference>
<feature type="binding site" evidence="2">
    <location>
        <position position="356"/>
    </location>
    <ligand>
        <name>Mn(2+)</name>
        <dbReference type="ChEBI" id="CHEBI:29035"/>
        <label>2</label>
    </ligand>
</feature>
<keyword evidence="2" id="KW-0464">Manganese</keyword>
<feature type="binding site" evidence="2">
    <location>
        <position position="92"/>
    </location>
    <ligand>
        <name>Mn(2+)</name>
        <dbReference type="ChEBI" id="CHEBI:29035"/>
        <label>2</label>
    </ligand>
</feature>
<dbReference type="SUPFAM" id="SSF55031">
    <property type="entry name" value="Bacterial exopeptidase dimerisation domain"/>
    <property type="match status" value="1"/>
</dbReference>
<dbReference type="CDD" id="cd03886">
    <property type="entry name" value="M20_Acy1"/>
    <property type="match status" value="1"/>
</dbReference>
<accession>A0A967EHY1</accession>
<dbReference type="NCBIfam" id="TIGR01891">
    <property type="entry name" value="amidohydrolases"/>
    <property type="match status" value="1"/>
</dbReference>
<dbReference type="InterPro" id="IPR011650">
    <property type="entry name" value="Peptidase_M20_dimer"/>
</dbReference>
<keyword evidence="5" id="KW-1185">Reference proteome</keyword>
<reference evidence="4" key="1">
    <citation type="submission" date="2020-03" db="EMBL/GenBank/DDBJ databases">
        <title>Draft sequencing of Calidifontibacter sp. DB0510.</title>
        <authorList>
            <person name="Kim D.-U."/>
        </authorList>
    </citation>
    <scope>NUCLEOTIDE SEQUENCE</scope>
    <source>
        <strain evidence="4">DB0510</strain>
    </source>
</reference>
<evidence type="ECO:0000313" key="5">
    <source>
        <dbReference type="Proteomes" id="UP000744769"/>
    </source>
</evidence>
<dbReference type="InterPro" id="IPR036264">
    <property type="entry name" value="Bact_exopeptidase_dim_dom"/>
</dbReference>
<dbReference type="PIRSF" id="PIRSF005962">
    <property type="entry name" value="Pept_M20D_amidohydro"/>
    <property type="match status" value="1"/>
</dbReference>
<comment type="cofactor">
    <cofactor evidence="2">
        <name>Mn(2+)</name>
        <dbReference type="ChEBI" id="CHEBI:29035"/>
    </cofactor>
    <text evidence="2">The Mn(2+) ion enhances activity.</text>
</comment>
<dbReference type="SUPFAM" id="SSF53187">
    <property type="entry name" value="Zn-dependent exopeptidases"/>
    <property type="match status" value="1"/>
</dbReference>
<dbReference type="GO" id="GO:0050118">
    <property type="term" value="F:N-acetyldiaminopimelate deacetylase activity"/>
    <property type="evidence" value="ECO:0007669"/>
    <property type="project" value="UniProtKB-ARBA"/>
</dbReference>
<keyword evidence="1" id="KW-0378">Hydrolase</keyword>
<proteinExistence type="predicted"/>
<feature type="domain" description="Peptidase M20 dimerisation" evidence="3">
    <location>
        <begin position="175"/>
        <end position="268"/>
    </location>
</feature>
<dbReference type="GO" id="GO:0019877">
    <property type="term" value="P:diaminopimelate biosynthetic process"/>
    <property type="evidence" value="ECO:0007669"/>
    <property type="project" value="UniProtKB-ARBA"/>
</dbReference>
<dbReference type="InterPro" id="IPR017439">
    <property type="entry name" value="Amidohydrolase"/>
</dbReference>
<gene>
    <name evidence="4" type="ORF">G9U51_16540</name>
</gene>